<evidence type="ECO:0000313" key="15">
    <source>
        <dbReference type="EMBL" id="MUH59883.1"/>
    </source>
</evidence>
<keyword evidence="10" id="KW-0333">Golgi apparatus</keyword>
<evidence type="ECO:0000256" key="3">
    <source>
        <dbReference type="ARBA" id="ARBA00022676"/>
    </source>
</evidence>
<dbReference type="PANTHER" id="PTHR46025">
    <property type="entry name" value="XYLOSYLTRANSFERASE OXT"/>
    <property type="match status" value="1"/>
</dbReference>
<evidence type="ECO:0000256" key="11">
    <source>
        <dbReference type="ARBA" id="ARBA00023136"/>
    </source>
</evidence>
<protein>
    <recommendedName>
        <fullName evidence="14">Peptide O-xylosyltransferase</fullName>
    </recommendedName>
</protein>
<evidence type="ECO:0000256" key="7">
    <source>
        <dbReference type="ARBA" id="ARBA00022824"/>
    </source>
</evidence>
<dbReference type="GO" id="GO:0015012">
    <property type="term" value="P:heparan sulfate proteoglycan biosynthetic process"/>
    <property type="evidence" value="ECO:0007669"/>
    <property type="project" value="TreeGrafter"/>
</dbReference>
<dbReference type="InterPro" id="IPR043538">
    <property type="entry name" value="XYLT"/>
</dbReference>
<evidence type="ECO:0000256" key="14">
    <source>
        <dbReference type="ARBA" id="ARBA00042865"/>
    </source>
</evidence>
<keyword evidence="9" id="KW-1133">Transmembrane helix</keyword>
<keyword evidence="5" id="KW-0812">Transmembrane</keyword>
<accession>A0A7K1J5F1</accession>
<evidence type="ECO:0000256" key="12">
    <source>
        <dbReference type="ARBA" id="ARBA00023157"/>
    </source>
</evidence>
<keyword evidence="7" id="KW-0256">Endoplasmic reticulum</keyword>
<keyword evidence="4 15" id="KW-0808">Transferase</keyword>
<evidence type="ECO:0000256" key="6">
    <source>
        <dbReference type="ARBA" id="ARBA00022723"/>
    </source>
</evidence>
<evidence type="ECO:0000256" key="1">
    <source>
        <dbReference type="ARBA" id="ARBA00004323"/>
    </source>
</evidence>
<keyword evidence="11" id="KW-0472">Membrane</keyword>
<keyword evidence="12" id="KW-1015">Disulfide bond</keyword>
<dbReference type="GO" id="GO:0046872">
    <property type="term" value="F:metal ion binding"/>
    <property type="evidence" value="ECO:0007669"/>
    <property type="project" value="UniProtKB-KW"/>
</dbReference>
<dbReference type="AlphaFoldDB" id="A0A7K1J5F1"/>
<evidence type="ECO:0000256" key="13">
    <source>
        <dbReference type="ARBA" id="ARBA00023180"/>
    </source>
</evidence>
<evidence type="ECO:0000256" key="5">
    <source>
        <dbReference type="ARBA" id="ARBA00022692"/>
    </source>
</evidence>
<proteinExistence type="predicted"/>
<evidence type="ECO:0000256" key="4">
    <source>
        <dbReference type="ARBA" id="ARBA00022679"/>
    </source>
</evidence>
<keyword evidence="16" id="KW-1185">Reference proteome</keyword>
<evidence type="ECO:0000313" key="16">
    <source>
        <dbReference type="Proteomes" id="UP000487882"/>
    </source>
</evidence>
<dbReference type="Pfam" id="PF02485">
    <property type="entry name" value="Branch"/>
    <property type="match status" value="1"/>
</dbReference>
<sequence>MSKHAYLIMAHSSFSELQYLLSMIDDARNDIFLHIDKKTNNVPMNELTNSVHHSRLFFTPRLNVVWGGSSQIDCEMLLFSEAARVSHYDYYHLISGVDVPVKSQDYIHDYCQRYRGLNFITSAQDGERGHDPAAIAMRYDQYHLLQNTLVGKKRNLAKYIDFASCYAQRAIGIHRGKNRVFHKSLNWVSLTDGCVRFLLSRQQDIRKTYRFTYCCDEVFIISEIWGTPLESTLAPQGNLRFIEWKQYSKHDSSPRPIEMGDLTTLESPDILFARKFVLPQCAPVIDAVKRSWNN</sequence>
<gene>
    <name evidence="15" type="ORF">GSD1FS_1226</name>
</gene>
<dbReference type="EMBL" id="WNLP01000005">
    <property type="protein sequence ID" value="MUH59883.1"/>
    <property type="molecule type" value="Genomic_DNA"/>
</dbReference>
<evidence type="ECO:0000256" key="9">
    <source>
        <dbReference type="ARBA" id="ARBA00022989"/>
    </source>
</evidence>
<dbReference type="Proteomes" id="UP000487882">
    <property type="component" value="Unassembled WGS sequence"/>
</dbReference>
<name>A0A7K1J5F1_9BIFI</name>
<dbReference type="RefSeq" id="WP_155588796.1">
    <property type="nucleotide sequence ID" value="NZ_WNLP01000005.1"/>
</dbReference>
<organism evidence="15 16">
    <name type="scientific">Bifidobacterium canis</name>
    <dbReference type="NCBI Taxonomy" id="2610880"/>
    <lineage>
        <taxon>Bacteria</taxon>
        <taxon>Bacillati</taxon>
        <taxon>Actinomycetota</taxon>
        <taxon>Actinomycetes</taxon>
        <taxon>Bifidobacteriales</taxon>
        <taxon>Bifidobacteriaceae</taxon>
        <taxon>Bifidobacterium</taxon>
    </lineage>
</organism>
<keyword evidence="13" id="KW-0325">Glycoprotein</keyword>
<keyword evidence="3" id="KW-0328">Glycosyltransferase</keyword>
<keyword evidence="8" id="KW-0735">Signal-anchor</keyword>
<evidence type="ECO:0000256" key="10">
    <source>
        <dbReference type="ARBA" id="ARBA00023034"/>
    </source>
</evidence>
<comment type="caution">
    <text evidence="15">The sequence shown here is derived from an EMBL/GenBank/DDBJ whole genome shotgun (WGS) entry which is preliminary data.</text>
</comment>
<evidence type="ECO:0000256" key="2">
    <source>
        <dbReference type="ARBA" id="ARBA00004648"/>
    </source>
</evidence>
<dbReference type="PANTHER" id="PTHR46025:SF3">
    <property type="entry name" value="XYLOSYLTRANSFERASE OXT"/>
    <property type="match status" value="1"/>
</dbReference>
<reference evidence="15 16" key="1">
    <citation type="submission" date="2019-09" db="EMBL/GenBank/DDBJ databases">
        <title>Bifidobacterium canis sp. nov., isolated from the digestive tract of German Shepherd dog puppy.</title>
        <authorList>
            <person name="Bunesova V."/>
        </authorList>
    </citation>
    <scope>NUCLEOTIDE SEQUENCE [LARGE SCALE GENOMIC DNA]</scope>
    <source>
        <strain evidence="15 16">GSD1FS</strain>
    </source>
</reference>
<keyword evidence="6" id="KW-0479">Metal-binding</keyword>
<dbReference type="GO" id="GO:0016020">
    <property type="term" value="C:membrane"/>
    <property type="evidence" value="ECO:0007669"/>
    <property type="project" value="InterPro"/>
</dbReference>
<evidence type="ECO:0000256" key="8">
    <source>
        <dbReference type="ARBA" id="ARBA00022968"/>
    </source>
</evidence>
<dbReference type="GO" id="GO:0030158">
    <property type="term" value="F:protein xylosyltransferase activity"/>
    <property type="evidence" value="ECO:0007669"/>
    <property type="project" value="InterPro"/>
</dbReference>
<dbReference type="InterPro" id="IPR003406">
    <property type="entry name" value="Glyco_trans_14"/>
</dbReference>
<comment type="subcellular location">
    <subcellularLocation>
        <location evidence="2">Endoplasmic reticulum membrane</location>
        <topology evidence="2">Single-pass type II membrane protein</topology>
    </subcellularLocation>
    <subcellularLocation>
        <location evidence="1">Golgi apparatus membrane</location>
        <topology evidence="1">Single-pass type II membrane protein</topology>
    </subcellularLocation>
</comment>
<dbReference type="GO" id="GO:0050650">
    <property type="term" value="P:chondroitin sulfate proteoglycan biosynthetic process"/>
    <property type="evidence" value="ECO:0007669"/>
    <property type="project" value="TreeGrafter"/>
</dbReference>